<dbReference type="SUPFAM" id="SSF48371">
    <property type="entry name" value="ARM repeat"/>
    <property type="match status" value="2"/>
</dbReference>
<sequence>LSSILKTYGSPLKTPSVVYRQRLYELLILLPPETYEGYLCAVLRELAADLTAPDIQVAASTFLLPRLCHQDDLLILSPLLQDTDHRFIEEQLLLGNGIACGSLEYDPYSIYEKDVEGDSVPKPLPPTLSVISSAVKLFGVVCAHVGEAQSSSLILKKHFRIGNWFNECIIKNRLLILERLLDSIKHTKGARQQVVQLHVVSSVSSFLKYVAGSKGHLGPEEMRRPVLALVMGALESPSPLLRCAAAEAWARLAQVVDDGAFTAALAQTWALHSLSLIIDSAGPLYYTHAEPTLSLIIMLLLNVPPTHAEVHQSLGRCLNALITTLGPELQGNSTSVSTLRTSCLLGCAVMQDNPDCLVQAQAISCLQQLHMFAPRHVNLSSLVSCLCVNLCSPYLLLRRAVLACLRQLVQREAAEVSEHAVMLAKDSREELTPDANIREVGLEGALLTLLDQETDGRLCHDIKETLNHMLTSMAVDKLSFWLKLCIDVLAASADFTTVTCVDTMQEEEGDKGDDALVLTIRNDGRPHPFTNPRWATRVFAAECVCRIINQCENAHSAHFDIALAQEMKKRDSRNDFLVLHLADLIRMAFMAATDHSDQLRLSGLETLLVVIRRFAAIPEPEFPGHVILEQYQANVGAALRPAFTSETPPDVTAKACQVCSAWIASGVVSDLNDLRRVHQLLVASLTKIQVGKEALSHLYNESASTMEILAVLKAWAEVYIIAVERHKNHKQPLKTTCSEESVGNGSISSDGLLDLVHADLGTLSRLWLAALQDFALLTLPSEFASQLPVEGGAFYTAETSENAKSHYYNSWAFILHATALWLTSTGFVVADPDEGAPNLSRPVTPTSMCQGSSSGAPVKSPEDVYTERFHLILGISVEFLCSLRSDATMESITACLHALQALLDVPWPRSKIGSDQDLGIELLNVLHRVILTRESPSIQLASLEVVRQVICAAQEHVKEKRRSAEGECSYNAKLITRHHYFLKYCLCKQNKPEAFIQHCSFCLLVDDGAAEKETLPEFGEGKDTGGLVPGKSLVFATLELCVCILVRQLPELNPKLTGSPGVKATKPQMLSEDGSRLVSAALVILSELPAVCSPEGSISILPTILYLTIGVLRETAVKLPGGQLSSTVAASLQALKGILSSPMARAEKSHTAWTDLLRSALTTVLDCWDPDYVFLVAGTRQELDEVSLLTAVTVFTLSTSPEVTTIPCLQKRCIEKFKATLEIKDPMVQIKTYQLLLSIFQYPNPAVSYPYIYSLVASIVEKLQEIDKRKPEDTTELQIFQEGIKVLEALVAIADEQHRSQLVACLLPILISFLLDENALGSATSIMRNLHDFALQNLMQIGPQYSSVFKSVMASSPALKARLEAAIKGNQESVKLKIPTSKHTKNSGKNSSIQLKTNFL</sequence>
<accession>A0A643CBW9</accession>
<dbReference type="GO" id="GO:0006897">
    <property type="term" value="P:endocytosis"/>
    <property type="evidence" value="ECO:0007669"/>
    <property type="project" value="TreeGrafter"/>
</dbReference>
<feature type="compositionally biased region" description="Polar residues" evidence="2">
    <location>
        <begin position="1387"/>
        <end position="1400"/>
    </location>
</feature>
<reference evidence="3 4" key="1">
    <citation type="journal article" date="2019" name="PLoS ONE">
        <title>Genomic analyses reveal an absence of contemporary introgressive admixture between fin whales and blue whales, despite known hybrids.</title>
        <authorList>
            <person name="Westbury M.V."/>
            <person name="Petersen B."/>
            <person name="Lorenzen E.D."/>
        </authorList>
    </citation>
    <scope>NUCLEOTIDE SEQUENCE [LARGE SCALE GENOMIC DNA]</scope>
    <source>
        <strain evidence="3">FinWhale-01</strain>
    </source>
</reference>
<protein>
    <recommendedName>
        <fullName evidence="5">HEAT repeat containing 5A</fullName>
    </recommendedName>
</protein>
<name>A0A643CBW9_BALPH</name>
<dbReference type="GO" id="GO:0005794">
    <property type="term" value="C:Golgi apparatus"/>
    <property type="evidence" value="ECO:0007669"/>
    <property type="project" value="TreeGrafter"/>
</dbReference>
<dbReference type="PANTHER" id="PTHR21663:SF1">
    <property type="entry name" value="HEAT REPEAT-CONTAINING PROTEIN 5A"/>
    <property type="match status" value="1"/>
</dbReference>
<dbReference type="Pfam" id="PF20210">
    <property type="entry name" value="Laa1_Sip1_HTR5"/>
    <property type="match status" value="1"/>
</dbReference>
<dbReference type="InterPro" id="IPR011989">
    <property type="entry name" value="ARM-like"/>
</dbReference>
<dbReference type="GO" id="GO:0005829">
    <property type="term" value="C:cytosol"/>
    <property type="evidence" value="ECO:0007669"/>
    <property type="project" value="GOC"/>
</dbReference>
<dbReference type="Gene3D" id="1.25.10.10">
    <property type="entry name" value="Leucine-rich Repeat Variant"/>
    <property type="match status" value="1"/>
</dbReference>
<keyword evidence="4" id="KW-1185">Reference proteome</keyword>
<comment type="similarity">
    <text evidence="1">Belongs to the HEATR5 family.</text>
</comment>
<evidence type="ECO:0000313" key="3">
    <source>
        <dbReference type="EMBL" id="KAB0397614.1"/>
    </source>
</evidence>
<dbReference type="OrthoDB" id="192608at2759"/>
<dbReference type="GO" id="GO:0030139">
    <property type="term" value="C:endocytic vesicle"/>
    <property type="evidence" value="ECO:0007669"/>
    <property type="project" value="TreeGrafter"/>
</dbReference>
<dbReference type="FunFam" id="1.25.10.10:FF:000249">
    <property type="entry name" value="HEAT repeat-containing protein 5A isoform X2"/>
    <property type="match status" value="1"/>
</dbReference>
<organism evidence="3 4">
    <name type="scientific">Balaenoptera physalus</name>
    <name type="common">Fin whale</name>
    <name type="synonym">Balaena physalus</name>
    <dbReference type="NCBI Taxonomy" id="9770"/>
    <lineage>
        <taxon>Eukaryota</taxon>
        <taxon>Metazoa</taxon>
        <taxon>Chordata</taxon>
        <taxon>Craniata</taxon>
        <taxon>Vertebrata</taxon>
        <taxon>Euteleostomi</taxon>
        <taxon>Mammalia</taxon>
        <taxon>Eutheria</taxon>
        <taxon>Laurasiatheria</taxon>
        <taxon>Artiodactyla</taxon>
        <taxon>Whippomorpha</taxon>
        <taxon>Cetacea</taxon>
        <taxon>Mysticeti</taxon>
        <taxon>Balaenopteridae</taxon>
        <taxon>Balaenoptera</taxon>
    </lineage>
</organism>
<dbReference type="Pfam" id="PF25468">
    <property type="entry name" value="HEAT_HEATR5A"/>
    <property type="match status" value="1"/>
</dbReference>
<evidence type="ECO:0000313" key="4">
    <source>
        <dbReference type="Proteomes" id="UP000437017"/>
    </source>
</evidence>
<dbReference type="PANTHER" id="PTHR21663">
    <property type="entry name" value="HYPOTHETICAL HEAT DOMAIN-CONTAINING"/>
    <property type="match status" value="1"/>
</dbReference>
<dbReference type="GO" id="GO:0008104">
    <property type="term" value="P:intracellular protein localization"/>
    <property type="evidence" value="ECO:0007669"/>
    <property type="project" value="TreeGrafter"/>
</dbReference>
<feature type="non-terminal residue" evidence="3">
    <location>
        <position position="1"/>
    </location>
</feature>
<feature type="region of interest" description="Disordered" evidence="2">
    <location>
        <begin position="1381"/>
        <end position="1400"/>
    </location>
</feature>
<dbReference type="InterPro" id="IPR046837">
    <property type="entry name" value="Laa1/Sip1/HEATR5-like_HEAT"/>
</dbReference>
<proteinExistence type="inferred from homology"/>
<evidence type="ECO:0008006" key="5">
    <source>
        <dbReference type="Google" id="ProtNLM"/>
    </source>
</evidence>
<dbReference type="GO" id="GO:0042147">
    <property type="term" value="P:retrograde transport, endosome to Golgi"/>
    <property type="evidence" value="ECO:0007669"/>
    <property type="project" value="TreeGrafter"/>
</dbReference>
<evidence type="ECO:0000256" key="2">
    <source>
        <dbReference type="SAM" id="MobiDB-lite"/>
    </source>
</evidence>
<gene>
    <name evidence="3" type="ORF">E2I00_015199</name>
</gene>
<dbReference type="InterPro" id="IPR016024">
    <property type="entry name" value="ARM-type_fold"/>
</dbReference>
<dbReference type="InterPro" id="IPR040108">
    <property type="entry name" value="Laa1/Sip1/HEATR5"/>
</dbReference>
<dbReference type="EMBL" id="SGJD01001943">
    <property type="protein sequence ID" value="KAB0397614.1"/>
    <property type="molecule type" value="Genomic_DNA"/>
</dbReference>
<dbReference type="GO" id="GO:0016020">
    <property type="term" value="C:membrane"/>
    <property type="evidence" value="ECO:0007669"/>
    <property type="project" value="TreeGrafter"/>
</dbReference>
<comment type="caution">
    <text evidence="3">The sequence shown here is derived from an EMBL/GenBank/DDBJ whole genome shotgun (WGS) entry which is preliminary data.</text>
</comment>
<evidence type="ECO:0000256" key="1">
    <source>
        <dbReference type="ARBA" id="ARBA00008304"/>
    </source>
</evidence>
<dbReference type="Proteomes" id="UP000437017">
    <property type="component" value="Unassembled WGS sequence"/>
</dbReference>